<proteinExistence type="predicted"/>
<organism evidence="1 2">
    <name type="scientific">Curvibacter microcysteis</name>
    <dbReference type="NCBI Taxonomy" id="3026419"/>
    <lineage>
        <taxon>Bacteria</taxon>
        <taxon>Pseudomonadati</taxon>
        <taxon>Pseudomonadota</taxon>
        <taxon>Betaproteobacteria</taxon>
        <taxon>Burkholderiales</taxon>
        <taxon>Comamonadaceae</taxon>
        <taxon>Curvibacter</taxon>
    </lineage>
</organism>
<gene>
    <name evidence="1" type="ORF">PSQ39_17315</name>
</gene>
<dbReference type="EMBL" id="JAQSIO010000007">
    <property type="protein sequence ID" value="MDD0816402.1"/>
    <property type="molecule type" value="Genomic_DNA"/>
</dbReference>
<protein>
    <recommendedName>
        <fullName evidence="3">DUF935 family protein</fullName>
    </recommendedName>
</protein>
<evidence type="ECO:0000313" key="2">
    <source>
        <dbReference type="Proteomes" id="UP001528672"/>
    </source>
</evidence>
<name>A0ABT5MII6_9BURK</name>
<comment type="caution">
    <text evidence="1">The sequence shown here is derived from an EMBL/GenBank/DDBJ whole genome shotgun (WGS) entry which is preliminary data.</text>
</comment>
<dbReference type="Proteomes" id="UP001528672">
    <property type="component" value="Unassembled WGS sequence"/>
</dbReference>
<keyword evidence="2" id="KW-1185">Reference proteome</keyword>
<sequence>MSSKAPNTSSLSDFLRFDAGRPELRALFVPGANWRKKRQYPELKPLDSFTRDDYFRLAWELLRRMPRYRRQYRKLEDLGIKTATFFKPSSSSFYSSDNPPGFPGWANVPLRGHKCEPPMAFQDDTFGTYIEAQTAAGQPWFVMNRRKWVMDFWGLHYLPDPTTPFDGLPKRELFNAPAASVTVVSNAAPADRPRVVNTYLRQNEILIRFRLDASLDQQIASVRQEVERAQEIAVERAQSVLDPLPLPGRRKAGKNALSDEDAAFQHSPRVRAKAGRVLLKQLELSPFWLRTWDAIAEARMQQGIAVPRLDRKGIIDQFDDVCADLPTESDVPKGSVSSDFSAEVDMPDDEAIEVTTRPKREQGLKQVVGDALTPAMVPNWGMRSEKYIEKSDEAFRQLVALAFTLKAD</sequence>
<evidence type="ECO:0008006" key="3">
    <source>
        <dbReference type="Google" id="ProtNLM"/>
    </source>
</evidence>
<accession>A0ABT5MII6</accession>
<evidence type="ECO:0000313" key="1">
    <source>
        <dbReference type="EMBL" id="MDD0816402.1"/>
    </source>
</evidence>
<dbReference type="RefSeq" id="WP_273928149.1">
    <property type="nucleotide sequence ID" value="NZ_JAQSIO010000007.1"/>
</dbReference>
<reference evidence="1 2" key="1">
    <citation type="submission" date="2023-02" db="EMBL/GenBank/DDBJ databases">
        <title>Bacterial whole genome sequence for Curvibacter sp. HBC28.</title>
        <authorList>
            <person name="Le V."/>
            <person name="Ko S.-R."/>
            <person name="Ahn C.-Y."/>
            <person name="Oh H.-M."/>
        </authorList>
    </citation>
    <scope>NUCLEOTIDE SEQUENCE [LARGE SCALE GENOMIC DNA]</scope>
    <source>
        <strain evidence="1 2">HBC28</strain>
    </source>
</reference>